<dbReference type="InParanoid" id="Q0TWS9"/>
<sequence length="90" mass="10051">MYKAAFLTSFYSDRVHDMEVYDATAASRYDVTDVVLREEVVGGEGADDRLAEPIRKDFLSPLSVANEHPPLNMAGEPTYPDELERAILTT</sequence>
<dbReference type="EMBL" id="CH445366">
    <property type="protein sequence ID" value="EAT76578.1"/>
    <property type="molecule type" value="Genomic_DNA"/>
</dbReference>
<dbReference type="VEuPathDB" id="FungiDB:JI435_309550"/>
<evidence type="ECO:0000313" key="2">
    <source>
        <dbReference type="Proteomes" id="UP000001055"/>
    </source>
</evidence>
<dbReference type="KEGG" id="pno:SNOG_15999"/>
<dbReference type="AlphaFoldDB" id="Q0TWS9"/>
<organism evidence="1 2">
    <name type="scientific">Phaeosphaeria nodorum (strain SN15 / ATCC MYA-4574 / FGSC 10173)</name>
    <name type="common">Glume blotch fungus</name>
    <name type="synonym">Parastagonospora nodorum</name>
    <dbReference type="NCBI Taxonomy" id="321614"/>
    <lineage>
        <taxon>Eukaryota</taxon>
        <taxon>Fungi</taxon>
        <taxon>Dikarya</taxon>
        <taxon>Ascomycota</taxon>
        <taxon>Pezizomycotina</taxon>
        <taxon>Dothideomycetes</taxon>
        <taxon>Pleosporomycetidae</taxon>
        <taxon>Pleosporales</taxon>
        <taxon>Pleosporineae</taxon>
        <taxon>Phaeosphaeriaceae</taxon>
        <taxon>Parastagonospora</taxon>
    </lineage>
</organism>
<dbReference type="GeneID" id="5983060"/>
<dbReference type="RefSeq" id="XP_001806130.1">
    <property type="nucleotide sequence ID" value="XM_001806078.1"/>
</dbReference>
<reference evidence="2" key="1">
    <citation type="journal article" date="2007" name="Plant Cell">
        <title>Dothideomycete-plant interactions illuminated by genome sequencing and EST analysis of the wheat pathogen Stagonospora nodorum.</title>
        <authorList>
            <person name="Hane J.K."/>
            <person name="Lowe R.G."/>
            <person name="Solomon P.S."/>
            <person name="Tan K.C."/>
            <person name="Schoch C.L."/>
            <person name="Spatafora J.W."/>
            <person name="Crous P.W."/>
            <person name="Kodira C."/>
            <person name="Birren B.W."/>
            <person name="Galagan J.E."/>
            <person name="Torriani S.F."/>
            <person name="McDonald B.A."/>
            <person name="Oliver R.P."/>
        </authorList>
    </citation>
    <scope>NUCLEOTIDE SEQUENCE [LARGE SCALE GENOMIC DNA]</scope>
    <source>
        <strain evidence="2">SN15 / ATCC MYA-4574 / FGSC 10173</strain>
    </source>
</reference>
<protein>
    <submittedName>
        <fullName evidence="1">Uncharacterized protein</fullName>
    </submittedName>
</protein>
<accession>Q0TWS9</accession>
<dbReference type="Proteomes" id="UP000001055">
    <property type="component" value="Unassembled WGS sequence"/>
</dbReference>
<name>Q0TWS9_PHANO</name>
<gene>
    <name evidence="1" type="ORF">SNOG_15999</name>
</gene>
<proteinExistence type="predicted"/>
<evidence type="ECO:0000313" key="1">
    <source>
        <dbReference type="EMBL" id="EAT76578.1"/>
    </source>
</evidence>